<keyword evidence="4" id="KW-1185">Reference proteome</keyword>
<dbReference type="EMBL" id="KQ241904">
    <property type="protein sequence ID" value="KNC82671.1"/>
    <property type="molecule type" value="Genomic_DNA"/>
</dbReference>
<organism evidence="3 4">
    <name type="scientific">Sphaeroforma arctica JP610</name>
    <dbReference type="NCBI Taxonomy" id="667725"/>
    <lineage>
        <taxon>Eukaryota</taxon>
        <taxon>Ichthyosporea</taxon>
        <taxon>Ichthyophonida</taxon>
        <taxon>Sphaeroforma</taxon>
    </lineage>
</organism>
<feature type="region of interest" description="Disordered" evidence="1">
    <location>
        <begin position="75"/>
        <end position="102"/>
    </location>
</feature>
<dbReference type="PROSITE" id="PS00028">
    <property type="entry name" value="ZINC_FINGER_C2H2_1"/>
    <property type="match status" value="1"/>
</dbReference>
<reference evidence="3 4" key="1">
    <citation type="submission" date="2011-02" db="EMBL/GenBank/DDBJ databases">
        <title>The Genome Sequence of Sphaeroforma arctica JP610.</title>
        <authorList>
            <consortium name="The Broad Institute Genome Sequencing Platform"/>
            <person name="Russ C."/>
            <person name="Cuomo C."/>
            <person name="Young S.K."/>
            <person name="Zeng Q."/>
            <person name="Gargeya S."/>
            <person name="Alvarado L."/>
            <person name="Berlin A."/>
            <person name="Chapman S.B."/>
            <person name="Chen Z."/>
            <person name="Freedman E."/>
            <person name="Gellesch M."/>
            <person name="Goldberg J."/>
            <person name="Griggs A."/>
            <person name="Gujja S."/>
            <person name="Heilman E."/>
            <person name="Heiman D."/>
            <person name="Howarth C."/>
            <person name="Mehta T."/>
            <person name="Neiman D."/>
            <person name="Pearson M."/>
            <person name="Roberts A."/>
            <person name="Saif S."/>
            <person name="Shea T."/>
            <person name="Shenoy N."/>
            <person name="Sisk P."/>
            <person name="Stolte C."/>
            <person name="Sykes S."/>
            <person name="White J."/>
            <person name="Yandava C."/>
            <person name="Burger G."/>
            <person name="Gray M.W."/>
            <person name="Holland P.W.H."/>
            <person name="King N."/>
            <person name="Lang F.B.F."/>
            <person name="Roger A.J."/>
            <person name="Ruiz-Trillo I."/>
            <person name="Haas B."/>
            <person name="Nusbaum C."/>
            <person name="Birren B."/>
        </authorList>
    </citation>
    <scope>NUCLEOTIDE SEQUENCE [LARGE SCALE GENOMIC DNA]</scope>
    <source>
        <strain evidence="3 4">JP610</strain>
    </source>
</reference>
<proteinExistence type="predicted"/>
<dbReference type="SMART" id="SM00355">
    <property type="entry name" value="ZnF_C2H2"/>
    <property type="match status" value="1"/>
</dbReference>
<protein>
    <recommendedName>
        <fullName evidence="2">C2H2-type domain-containing protein</fullName>
    </recommendedName>
</protein>
<sequence>MSRNDQRTVENDSHSSDAGRLRNDDNSTNTGERWRLNHEEIASRIDAMNVRVDTDLSLAEIVDNITRAISVDVHPSSSTQDSTINYPEVSRSGSLPGMTSSSHRMLQNPVLHMVDNSFSVQNSSRTLARNYSGPRINEHHSRAPVVLVGSMGSGNLYHESSHSSISTGVVSSGALTTPSSDMMATLSTAGNNNYHQPTTAYNHPLYVGRTDSIFDSQLARVRPSMPNLTTQSQQTPSSPDRPHPSVLRQSHTQPSQQQKHNTPGQRPASVHFRPMKQEENFGGLCGRNETRLQRRYQSEDDFSFEHRYNQQSKLLADDLDLMLRAEEDNGPQFNLHGSKIGANKRTTNSELVQMKRWGSANGVDIRRDYPDSQRATRRRPCQLDRPYVCPSEGCPYRYEWWRSLQHHLAKKHNLRKKKSDYPQFVDLPTR</sequence>
<evidence type="ECO:0000256" key="1">
    <source>
        <dbReference type="SAM" id="MobiDB-lite"/>
    </source>
</evidence>
<feature type="region of interest" description="Disordered" evidence="1">
    <location>
        <begin position="1"/>
        <end position="34"/>
    </location>
</feature>
<gene>
    <name evidence="3" type="ORF">SARC_05048</name>
</gene>
<feature type="domain" description="C2H2-type" evidence="2">
    <location>
        <begin position="389"/>
        <end position="412"/>
    </location>
</feature>
<dbReference type="RefSeq" id="XP_014156573.1">
    <property type="nucleotide sequence ID" value="XM_014301098.1"/>
</dbReference>
<feature type="compositionally biased region" description="Polar residues" evidence="1">
    <location>
        <begin position="247"/>
        <end position="264"/>
    </location>
</feature>
<evidence type="ECO:0000313" key="4">
    <source>
        <dbReference type="Proteomes" id="UP000054560"/>
    </source>
</evidence>
<evidence type="ECO:0000259" key="2">
    <source>
        <dbReference type="PROSITE" id="PS00028"/>
    </source>
</evidence>
<feature type="compositionally biased region" description="Basic and acidic residues" evidence="1">
    <location>
        <begin position="1"/>
        <end position="25"/>
    </location>
</feature>
<feature type="compositionally biased region" description="Polar residues" evidence="1">
    <location>
        <begin position="226"/>
        <end position="238"/>
    </location>
</feature>
<dbReference type="InterPro" id="IPR013087">
    <property type="entry name" value="Znf_C2H2_type"/>
</dbReference>
<feature type="region of interest" description="Disordered" evidence="1">
    <location>
        <begin position="225"/>
        <end position="269"/>
    </location>
</feature>
<dbReference type="AlphaFoldDB" id="A0A0L0G1I6"/>
<name>A0A0L0G1I6_9EUKA</name>
<dbReference type="GeneID" id="25905552"/>
<dbReference type="Proteomes" id="UP000054560">
    <property type="component" value="Unassembled WGS sequence"/>
</dbReference>
<evidence type="ECO:0000313" key="3">
    <source>
        <dbReference type="EMBL" id="KNC82671.1"/>
    </source>
</evidence>
<accession>A0A0L0G1I6</accession>